<sequence length="385" mass="42982">MLTPWTQGIVLFKDMDAAEQSHHLSRVSVAFNGRSVSTRVKSIRRPREKLPWDVDGVIGMGIKATRNELVWPFVNASESDNLQYTYSGMDFKTGAANVKFGIATGSIVWSEPMLALEDFYYQRYTNFPMYQLSACGQSLTDTTSAYWNAVIDFHSACLTLPREFYNTLLAWTPLSFNASSNLTVVDAGVVAADIPTLHFKLSHFSPTISLPLRDLALPSNSSLLCIRRGESSKQHMTGHDDFDRENTLFSDAETDARVPNMYQTPIVLGTLALESLGLIVSANDTQLGFRTNVSFAPIVAPSVEPTCREAVHCIGHQTYRADRNTCDDPFCGKWLYHTYDPSTKTCVVSPMWQSVALVIVGVCTFYELYFDFARSRIGRRVVATQ</sequence>
<dbReference type="EMBL" id="VJMJ01000027">
    <property type="protein sequence ID" value="KAF0742472.1"/>
    <property type="molecule type" value="Genomic_DNA"/>
</dbReference>
<gene>
    <name evidence="2" type="ORF">Ae201684_002569</name>
</gene>
<evidence type="ECO:0000313" key="2">
    <source>
        <dbReference type="EMBL" id="KAF0742472.1"/>
    </source>
</evidence>
<dbReference type="Proteomes" id="UP000481153">
    <property type="component" value="Unassembled WGS sequence"/>
</dbReference>
<protein>
    <recommendedName>
        <fullName evidence="4">Peptidase A1 domain-containing protein</fullName>
    </recommendedName>
</protein>
<evidence type="ECO:0000256" key="1">
    <source>
        <dbReference type="SAM" id="Phobius"/>
    </source>
</evidence>
<evidence type="ECO:0008006" key="4">
    <source>
        <dbReference type="Google" id="ProtNLM"/>
    </source>
</evidence>
<dbReference type="InterPro" id="IPR021109">
    <property type="entry name" value="Peptidase_aspartic_dom_sf"/>
</dbReference>
<dbReference type="AlphaFoldDB" id="A0A6G0XQB3"/>
<name>A0A6G0XQB3_9STRA</name>
<feature type="transmembrane region" description="Helical" evidence="1">
    <location>
        <begin position="351"/>
        <end position="370"/>
    </location>
</feature>
<keyword evidence="3" id="KW-1185">Reference proteome</keyword>
<keyword evidence="1" id="KW-0812">Transmembrane</keyword>
<evidence type="ECO:0000313" key="3">
    <source>
        <dbReference type="Proteomes" id="UP000481153"/>
    </source>
</evidence>
<dbReference type="VEuPathDB" id="FungiDB:AeMF1_009373"/>
<reference evidence="2 3" key="1">
    <citation type="submission" date="2019-07" db="EMBL/GenBank/DDBJ databases">
        <title>Genomics analysis of Aphanomyces spp. identifies a new class of oomycete effector associated with host adaptation.</title>
        <authorList>
            <person name="Gaulin E."/>
        </authorList>
    </citation>
    <scope>NUCLEOTIDE SEQUENCE [LARGE SCALE GENOMIC DNA]</scope>
    <source>
        <strain evidence="2 3">ATCC 201684</strain>
    </source>
</reference>
<organism evidence="2 3">
    <name type="scientific">Aphanomyces euteiches</name>
    <dbReference type="NCBI Taxonomy" id="100861"/>
    <lineage>
        <taxon>Eukaryota</taxon>
        <taxon>Sar</taxon>
        <taxon>Stramenopiles</taxon>
        <taxon>Oomycota</taxon>
        <taxon>Saprolegniomycetes</taxon>
        <taxon>Saprolegniales</taxon>
        <taxon>Verrucalvaceae</taxon>
        <taxon>Aphanomyces</taxon>
    </lineage>
</organism>
<keyword evidence="1" id="KW-1133">Transmembrane helix</keyword>
<keyword evidence="1" id="KW-0472">Membrane</keyword>
<dbReference type="SUPFAM" id="SSF50630">
    <property type="entry name" value="Acid proteases"/>
    <property type="match status" value="1"/>
</dbReference>
<proteinExistence type="predicted"/>
<comment type="caution">
    <text evidence="2">The sequence shown here is derived from an EMBL/GenBank/DDBJ whole genome shotgun (WGS) entry which is preliminary data.</text>
</comment>
<accession>A0A6G0XQB3</accession>
<dbReference type="Gene3D" id="2.40.70.10">
    <property type="entry name" value="Acid Proteases"/>
    <property type="match status" value="1"/>
</dbReference>